<dbReference type="AlphaFoldDB" id="A0A930XV22"/>
<reference evidence="4" key="1">
    <citation type="submission" date="2020-11" db="EMBL/GenBank/DDBJ databases">
        <title>Genome of Flavobacterium soyangense.</title>
        <authorList>
            <person name="Liu Q."/>
            <person name="Xin Y.-H."/>
        </authorList>
    </citation>
    <scope>NUCLEOTIDE SEQUENCE</scope>
    <source>
        <strain evidence="4">CGMCC 1.13493</strain>
    </source>
</reference>
<dbReference type="Pfam" id="PF06094">
    <property type="entry name" value="GGACT"/>
    <property type="match status" value="1"/>
</dbReference>
<dbReference type="InterPro" id="IPR036568">
    <property type="entry name" value="GGCT-like_sf"/>
</dbReference>
<name>A0A930XV22_9FLAO</name>
<dbReference type="Gene3D" id="3.10.490.10">
    <property type="entry name" value="Gamma-glutamyl cyclotransferase-like"/>
    <property type="match status" value="1"/>
</dbReference>
<dbReference type="CDD" id="cd06661">
    <property type="entry name" value="GGCT_like"/>
    <property type="match status" value="1"/>
</dbReference>
<dbReference type="SUPFAM" id="SSF110857">
    <property type="entry name" value="Gamma-glutamyl cyclotransferase-like"/>
    <property type="match status" value="1"/>
</dbReference>
<keyword evidence="1" id="KW-0808">Transferase</keyword>
<dbReference type="EMBL" id="JADHEC010000006">
    <property type="protein sequence ID" value="MBF2707836.1"/>
    <property type="molecule type" value="Genomic_DNA"/>
</dbReference>
<dbReference type="InterPro" id="IPR009288">
    <property type="entry name" value="AIG2-like_dom"/>
</dbReference>
<dbReference type="InterPro" id="IPR045038">
    <property type="entry name" value="AIG2-like"/>
</dbReference>
<evidence type="ECO:0000313" key="5">
    <source>
        <dbReference type="Proteomes" id="UP000646211"/>
    </source>
</evidence>
<gene>
    <name evidence="4" type="ORF">IR213_04415</name>
</gene>
<dbReference type="InterPro" id="IPR013024">
    <property type="entry name" value="GGCT-like"/>
</dbReference>
<dbReference type="Proteomes" id="UP000646211">
    <property type="component" value="Unassembled WGS sequence"/>
</dbReference>
<proteinExistence type="predicted"/>
<dbReference type="PANTHER" id="PTHR31544:SF2">
    <property type="entry name" value="AIG2-LIKE PROTEIN D"/>
    <property type="match status" value="1"/>
</dbReference>
<evidence type="ECO:0000256" key="2">
    <source>
        <dbReference type="ARBA" id="ARBA00030602"/>
    </source>
</evidence>
<protein>
    <recommendedName>
        <fullName evidence="2">Putative gamma-glutamylcyclotransferase</fullName>
    </recommendedName>
</protein>
<comment type="caution">
    <text evidence="4">The sequence shown here is derived from an EMBL/GenBank/DDBJ whole genome shotgun (WGS) entry which is preliminary data.</text>
</comment>
<accession>A0A930XV22</accession>
<feature type="domain" description="Gamma-glutamylcyclotransferase AIG2-like" evidence="3">
    <location>
        <begin position="4"/>
        <end position="105"/>
    </location>
</feature>
<dbReference type="GO" id="GO:0016740">
    <property type="term" value="F:transferase activity"/>
    <property type="evidence" value="ECO:0007669"/>
    <property type="project" value="UniProtKB-KW"/>
</dbReference>
<dbReference type="PANTHER" id="PTHR31544">
    <property type="entry name" value="AIG2-LIKE PROTEIN D"/>
    <property type="match status" value="1"/>
</dbReference>
<evidence type="ECO:0000256" key="1">
    <source>
        <dbReference type="ARBA" id="ARBA00022679"/>
    </source>
</evidence>
<sequence>MIKLFTYGTLQHNDVQENLFGRILTGTPETLIGYALKQIKIEEEFGIVHYPIIVETHQPEDTINGIVYEITTKELHQADLYEGLHYKRVEVQLQSNQKAWAYSVATKRHY</sequence>
<organism evidence="4 5">
    <name type="scientific">Flavobacterium soyangense</name>
    <dbReference type="NCBI Taxonomy" id="2023265"/>
    <lineage>
        <taxon>Bacteria</taxon>
        <taxon>Pseudomonadati</taxon>
        <taxon>Bacteroidota</taxon>
        <taxon>Flavobacteriia</taxon>
        <taxon>Flavobacteriales</taxon>
        <taxon>Flavobacteriaceae</taxon>
        <taxon>Flavobacterium</taxon>
    </lineage>
</organism>
<evidence type="ECO:0000259" key="3">
    <source>
        <dbReference type="Pfam" id="PF06094"/>
    </source>
</evidence>
<keyword evidence="5" id="KW-1185">Reference proteome</keyword>
<evidence type="ECO:0000313" key="4">
    <source>
        <dbReference type="EMBL" id="MBF2707836.1"/>
    </source>
</evidence>